<evidence type="ECO:0000259" key="15">
    <source>
        <dbReference type="Pfam" id="PF14075"/>
    </source>
</evidence>
<feature type="compositionally biased region" description="Acidic residues" evidence="13">
    <location>
        <begin position="461"/>
        <end position="485"/>
    </location>
</feature>
<keyword evidence="7" id="KW-1133">Transmembrane helix</keyword>
<dbReference type="Proteomes" id="UP000242381">
    <property type="component" value="Unassembled WGS sequence"/>
</dbReference>
<keyword evidence="4" id="KW-0812">Transmembrane</keyword>
<dbReference type="PANTHER" id="PTHR31961">
    <property type="entry name" value="SENSITIVE TO HIGH EXPRESSION PROTEIN 9, MITOCHONDRIAL"/>
    <property type="match status" value="1"/>
</dbReference>
<evidence type="ECO:0000256" key="10">
    <source>
        <dbReference type="ARBA" id="ARBA00023136"/>
    </source>
</evidence>
<feature type="compositionally biased region" description="Low complexity" evidence="13">
    <location>
        <begin position="526"/>
        <end position="537"/>
    </location>
</feature>
<keyword evidence="5" id="KW-0999">Mitochondrion inner membrane</keyword>
<comment type="function">
    <text evidence="11">Required for the maintenance of the structure of the mitochondrial inner membrane. Involved in mitochondrial morphology. Causes growth arrest when highly overexpressed.</text>
</comment>
<feature type="region of interest" description="Disordered" evidence="13">
    <location>
        <begin position="299"/>
        <end position="320"/>
    </location>
</feature>
<evidence type="ECO:0000256" key="6">
    <source>
        <dbReference type="ARBA" id="ARBA00022946"/>
    </source>
</evidence>
<evidence type="ECO:0000256" key="4">
    <source>
        <dbReference type="ARBA" id="ARBA00022692"/>
    </source>
</evidence>
<keyword evidence="9" id="KW-0496">Mitochondrion</keyword>
<feature type="compositionally biased region" description="Basic and acidic residues" evidence="13">
    <location>
        <begin position="925"/>
        <end position="946"/>
    </location>
</feature>
<dbReference type="EMBL" id="KV921328">
    <property type="protein sequence ID" value="ORE18506.1"/>
    <property type="molecule type" value="Genomic_DNA"/>
</dbReference>
<evidence type="ECO:0000256" key="7">
    <source>
        <dbReference type="ARBA" id="ARBA00022989"/>
    </source>
</evidence>
<dbReference type="VEuPathDB" id="FungiDB:BCV72DRAFT_211512"/>
<dbReference type="Pfam" id="PF05546">
    <property type="entry name" value="She9_MDM33"/>
    <property type="match status" value="1"/>
</dbReference>
<organism evidence="16 17">
    <name type="scientific">Rhizopus microsporus</name>
    <dbReference type="NCBI Taxonomy" id="58291"/>
    <lineage>
        <taxon>Eukaryota</taxon>
        <taxon>Fungi</taxon>
        <taxon>Fungi incertae sedis</taxon>
        <taxon>Mucoromycota</taxon>
        <taxon>Mucoromycotina</taxon>
        <taxon>Mucoromycetes</taxon>
        <taxon>Mucorales</taxon>
        <taxon>Mucorineae</taxon>
        <taxon>Rhizopodaceae</taxon>
        <taxon>Rhizopus</taxon>
    </lineage>
</organism>
<evidence type="ECO:0000256" key="8">
    <source>
        <dbReference type="ARBA" id="ARBA00023054"/>
    </source>
</evidence>
<evidence type="ECO:0000256" key="11">
    <source>
        <dbReference type="ARBA" id="ARBA00024807"/>
    </source>
</evidence>
<protein>
    <submittedName>
        <fullName evidence="16">Uncharacterized protein</fullName>
    </submittedName>
</protein>
<dbReference type="Pfam" id="PF14075">
    <property type="entry name" value="UBN_AB"/>
    <property type="match status" value="1"/>
</dbReference>
<evidence type="ECO:0000256" key="13">
    <source>
        <dbReference type="SAM" id="MobiDB-lite"/>
    </source>
</evidence>
<dbReference type="PANTHER" id="PTHR31961:SF3">
    <property type="entry name" value="SENSITIVE TO HIGH EXPRESSION PROTEIN 9, MITOCHONDRIAL"/>
    <property type="match status" value="1"/>
</dbReference>
<evidence type="ECO:0000256" key="2">
    <source>
        <dbReference type="ARBA" id="ARBA00007472"/>
    </source>
</evidence>
<dbReference type="GO" id="GO:0005743">
    <property type="term" value="C:mitochondrial inner membrane"/>
    <property type="evidence" value="ECO:0007669"/>
    <property type="project" value="UniProtKB-SubCell"/>
</dbReference>
<feature type="compositionally biased region" description="Acidic residues" evidence="13">
    <location>
        <begin position="419"/>
        <end position="428"/>
    </location>
</feature>
<reference evidence="16 17" key="1">
    <citation type="journal article" date="2016" name="Proc. Natl. Acad. Sci. U.S.A.">
        <title>Lipid metabolic changes in an early divergent fungus govern the establishment of a mutualistic symbiosis with endobacteria.</title>
        <authorList>
            <person name="Lastovetsky O.A."/>
            <person name="Gaspar M.L."/>
            <person name="Mondo S.J."/>
            <person name="LaButti K.M."/>
            <person name="Sandor L."/>
            <person name="Grigoriev I.V."/>
            <person name="Henry S.A."/>
            <person name="Pawlowska T.E."/>
        </authorList>
    </citation>
    <scope>NUCLEOTIDE SEQUENCE [LARGE SCALE GENOMIC DNA]</scope>
    <source>
        <strain evidence="16 17">ATCC 11559</strain>
    </source>
</reference>
<comment type="subcellular location">
    <subcellularLocation>
        <location evidence="1">Mitochondrion inner membrane</location>
    </subcellularLocation>
</comment>
<evidence type="ECO:0000256" key="3">
    <source>
        <dbReference type="ARBA" id="ARBA00022553"/>
    </source>
</evidence>
<keyword evidence="8 12" id="KW-0175">Coiled coil</keyword>
<feature type="domain" description="Hpc2-related" evidence="14">
    <location>
        <begin position="452"/>
        <end position="497"/>
    </location>
</feature>
<feature type="compositionally biased region" description="Low complexity" evidence="13">
    <location>
        <begin position="602"/>
        <end position="614"/>
    </location>
</feature>
<feature type="compositionally biased region" description="Low complexity" evidence="13">
    <location>
        <begin position="547"/>
        <end position="570"/>
    </location>
</feature>
<evidence type="ECO:0000256" key="9">
    <source>
        <dbReference type="ARBA" id="ARBA00023128"/>
    </source>
</evidence>
<evidence type="ECO:0000256" key="1">
    <source>
        <dbReference type="ARBA" id="ARBA00004273"/>
    </source>
</evidence>
<feature type="compositionally biased region" description="Basic and acidic residues" evidence="13">
    <location>
        <begin position="429"/>
        <end position="439"/>
    </location>
</feature>
<feature type="region of interest" description="Disordered" evidence="13">
    <location>
        <begin position="417"/>
        <end position="676"/>
    </location>
</feature>
<keyword evidence="3" id="KW-0597">Phosphoprotein</keyword>
<feature type="coiled-coil region" evidence="12">
    <location>
        <begin position="29"/>
        <end position="77"/>
    </location>
</feature>
<dbReference type="OMA" id="SEDHTHR"/>
<dbReference type="InterPro" id="IPR014840">
    <property type="entry name" value="HRD"/>
</dbReference>
<sequence length="965" mass="109274">MSFRAIASKRILVTQRCLCRQSSSFTGSKNSLEKIQTDLKSQLDQYINKLHKASDKFKQLTSEVNNSKEALQKASRVLNELTGYNHIETVKEKVTRQAALFESTRDEVQVAKREYEQAIETRSSTQRSINELLQRKHLWTADDVTKFTELYRLEHAHTQAEMTAKERYQTCEKQMDREYMELARSIMERYHEEQLWSDKIRSASTYGTWALMGVNLLLFVAVQTVFEPRKRKRLTDRFEELLVAKVNEEEEKFKHVFESLDEKDRLLVQQQIALMEAVNTLTEHPLFDQATLDALKQTNNTTDNPIESSETNKATPHQTPLLDDDNLIKAILLPIENQVEDKDHSYLWQSVQSAIAGGSARIHVDVKAQQFPVIFSYHQLKKRGQKSQTTHNGLPIPELTNEDDFFKELLKKAEKYNLEDEADAEEEKEEGKDKDKVTNEDDDDEGSDDGSTGDNQRGNEYDYEDPFIDDSEMLLDDDYDYDIPEIDGFFVYSGPLDSNENSEDKKAGAASNSQSSHSNKRRSAAKTKNTTTTATKTSKPRKKEDTTNTPSQKTKSKKTVVPTSTSTVNQETTSKAPVSSTSSNNNTNVKKISKPPAPSTPGPSLSSPASVPAANTVPAASMPGTSSAIPSESNKKQHSLPSEPSKKKKTETGDSNRPIVIQDEDKKKKGTEVPPLLPLDSELEAIMNRIREGASKESFENKAKFPESLKPAVLEAGLISFRRNPILDVNLIHHLMTCLPYNRFTLRKFITTKSGQMRVDELQQEIDELAIKLKQTIDKMMPAQQQMHEARVAALKQAKAVKVATAAANNNGFIDVDALEPDEELEPKFKYTDEVRQILYDIMKADEQSTLISNLITQYRNGANNTKDAEKLVAEGKARKLMYQRLLSCWPDGWMNTYEISRQYNLYKNKIAGSQNGEGKKRRKPSEDHTHRKKAREDEPKEEHHTPKGAVGNSPMKVESLVNVI</sequence>
<accession>A0A1X0S2K0</accession>
<feature type="region of interest" description="Disordered" evidence="13">
    <location>
        <begin position="911"/>
        <end position="965"/>
    </location>
</feature>
<evidence type="ECO:0000313" key="17">
    <source>
        <dbReference type="Proteomes" id="UP000242381"/>
    </source>
</evidence>
<feature type="compositionally biased region" description="Polar residues" evidence="13">
    <location>
        <begin position="299"/>
        <end position="318"/>
    </location>
</feature>
<evidence type="ECO:0000256" key="5">
    <source>
        <dbReference type="ARBA" id="ARBA00022792"/>
    </source>
</evidence>
<evidence type="ECO:0000313" key="16">
    <source>
        <dbReference type="EMBL" id="ORE18506.1"/>
    </source>
</evidence>
<keyword evidence="10" id="KW-0472">Membrane</keyword>
<name>A0A1X0S2K0_RHIZD</name>
<feature type="compositionally biased region" description="Low complexity" evidence="13">
    <location>
        <begin position="579"/>
        <end position="588"/>
    </location>
</feature>
<feature type="domain" description="Ubinuclein middle" evidence="15">
    <location>
        <begin position="678"/>
        <end position="902"/>
    </location>
</feature>
<evidence type="ECO:0000259" key="14">
    <source>
        <dbReference type="Pfam" id="PF08729"/>
    </source>
</evidence>
<feature type="compositionally biased region" description="Polar residues" evidence="13">
    <location>
        <begin position="623"/>
        <end position="632"/>
    </location>
</feature>
<dbReference type="AlphaFoldDB" id="A0A1X0S2K0"/>
<dbReference type="InterPro" id="IPR008839">
    <property type="entry name" value="MDM33_fungi"/>
</dbReference>
<dbReference type="InterPro" id="IPR026947">
    <property type="entry name" value="UBN_middle_dom"/>
</dbReference>
<dbReference type="Pfam" id="PF08729">
    <property type="entry name" value="HUN"/>
    <property type="match status" value="1"/>
</dbReference>
<keyword evidence="6" id="KW-0809">Transit peptide</keyword>
<proteinExistence type="inferred from homology"/>
<gene>
    <name evidence="16" type="ORF">BCV71DRAFT_249373</name>
</gene>
<dbReference type="GO" id="GO:0007007">
    <property type="term" value="P:inner mitochondrial membrane organization"/>
    <property type="evidence" value="ECO:0007669"/>
    <property type="project" value="TreeGrafter"/>
</dbReference>
<comment type="similarity">
    <text evidence="2">Belongs to the SHE9 family.</text>
</comment>
<evidence type="ECO:0000256" key="12">
    <source>
        <dbReference type="SAM" id="Coils"/>
    </source>
</evidence>